<dbReference type="EMBL" id="BPWL01000001">
    <property type="protein sequence ID" value="GJJ05965.1"/>
    <property type="molecule type" value="Genomic_DNA"/>
</dbReference>
<accession>A0AAV5A246</accession>
<evidence type="ECO:0000313" key="1">
    <source>
        <dbReference type="EMBL" id="GJJ05965.1"/>
    </source>
</evidence>
<reference evidence="1" key="1">
    <citation type="submission" date="2021-10" db="EMBL/GenBank/DDBJ databases">
        <title>De novo Genome Assembly of Clathrus columnatus (Basidiomycota, Fungi) Using Illumina and Nanopore Sequence Data.</title>
        <authorList>
            <person name="Ogiso-Tanaka E."/>
            <person name="Itagaki H."/>
            <person name="Hosoya T."/>
            <person name="Hosaka K."/>
        </authorList>
    </citation>
    <scope>NUCLEOTIDE SEQUENCE</scope>
    <source>
        <strain evidence="1">MO-923</strain>
    </source>
</reference>
<dbReference type="Proteomes" id="UP001050691">
    <property type="component" value="Unassembled WGS sequence"/>
</dbReference>
<name>A0AAV5A246_9AGAM</name>
<keyword evidence="2" id="KW-1185">Reference proteome</keyword>
<dbReference type="AlphaFoldDB" id="A0AAV5A246"/>
<evidence type="ECO:0000313" key="2">
    <source>
        <dbReference type="Proteomes" id="UP001050691"/>
    </source>
</evidence>
<protein>
    <submittedName>
        <fullName evidence="1">Uncharacterized protein</fullName>
    </submittedName>
</protein>
<proteinExistence type="predicted"/>
<organism evidence="1 2">
    <name type="scientific">Clathrus columnatus</name>
    <dbReference type="NCBI Taxonomy" id="1419009"/>
    <lineage>
        <taxon>Eukaryota</taxon>
        <taxon>Fungi</taxon>
        <taxon>Dikarya</taxon>
        <taxon>Basidiomycota</taxon>
        <taxon>Agaricomycotina</taxon>
        <taxon>Agaricomycetes</taxon>
        <taxon>Phallomycetidae</taxon>
        <taxon>Phallales</taxon>
        <taxon>Clathraceae</taxon>
        <taxon>Clathrus</taxon>
    </lineage>
</organism>
<gene>
    <name evidence="1" type="ORF">Clacol_000152</name>
</gene>
<sequence>MGNFKADTSDNDDMTPLWFKNYYKSAFDEITSFYPNEFYIQVGSSSATPHLLSLFATIINKFNNLNEISLNNYYLNPSGWTIEIDEEKNIFLDALRSAKSIRKFTVFGNDFVTFCRYLNDGILFPNLERLAYSTWGERDFLDPLLKMMTERRKICPQLLEVELTGFPDIPPEVIEPAERLGLRLIKKPRVLPPNPEPQFGGTHK</sequence>
<comment type="caution">
    <text evidence="1">The sequence shown here is derived from an EMBL/GenBank/DDBJ whole genome shotgun (WGS) entry which is preliminary data.</text>
</comment>